<keyword evidence="2" id="KW-1185">Reference proteome</keyword>
<reference evidence="1" key="1">
    <citation type="submission" date="2022-04" db="EMBL/GenBank/DDBJ databases">
        <title>Carnegiea gigantea Genome sequencing and assembly v2.</title>
        <authorList>
            <person name="Copetti D."/>
            <person name="Sanderson M.J."/>
            <person name="Burquez A."/>
            <person name="Wojciechowski M.F."/>
        </authorList>
    </citation>
    <scope>NUCLEOTIDE SEQUENCE</scope>
    <source>
        <strain evidence="1">SGP5-SGP5p</strain>
        <tissue evidence="1">Aerial part</tissue>
    </source>
</reference>
<organism evidence="1 2">
    <name type="scientific">Carnegiea gigantea</name>
    <dbReference type="NCBI Taxonomy" id="171969"/>
    <lineage>
        <taxon>Eukaryota</taxon>
        <taxon>Viridiplantae</taxon>
        <taxon>Streptophyta</taxon>
        <taxon>Embryophyta</taxon>
        <taxon>Tracheophyta</taxon>
        <taxon>Spermatophyta</taxon>
        <taxon>Magnoliopsida</taxon>
        <taxon>eudicotyledons</taxon>
        <taxon>Gunneridae</taxon>
        <taxon>Pentapetalae</taxon>
        <taxon>Caryophyllales</taxon>
        <taxon>Cactineae</taxon>
        <taxon>Cactaceae</taxon>
        <taxon>Cactoideae</taxon>
        <taxon>Echinocereeae</taxon>
        <taxon>Carnegiea</taxon>
    </lineage>
</organism>
<dbReference type="Proteomes" id="UP001153076">
    <property type="component" value="Unassembled WGS sequence"/>
</dbReference>
<accession>A0A9Q1GWW0</accession>
<sequence>MAEMKLGIFGLCGPPWQLCNSSLASYDPFGIFYSLLSSILFYIHDANIFDSYFLSRLLYWNVRVSREGEEATYVDVPLVLELECPELPFPPTFTRYNCQKSGPIVAHFCSIRKAFVNLFACHHPQIDEITLFVVSKKVDRPKITENLTWVKVVHPYALYPIAIPGLAGTSLDNSSSINMPTFLNATKFSNVVNYRSLNVIGRSVLHDTDPTYLQDWRKLSPDPDLGT</sequence>
<evidence type="ECO:0000313" key="2">
    <source>
        <dbReference type="Proteomes" id="UP001153076"/>
    </source>
</evidence>
<name>A0A9Q1GWW0_9CARY</name>
<comment type="caution">
    <text evidence="1">The sequence shown here is derived from an EMBL/GenBank/DDBJ whole genome shotgun (WGS) entry which is preliminary data.</text>
</comment>
<evidence type="ECO:0000313" key="1">
    <source>
        <dbReference type="EMBL" id="KAJ8426927.1"/>
    </source>
</evidence>
<dbReference type="AlphaFoldDB" id="A0A9Q1GWW0"/>
<protein>
    <submittedName>
        <fullName evidence="1">Uncharacterized protein</fullName>
    </submittedName>
</protein>
<dbReference type="EMBL" id="JAKOGI010001218">
    <property type="protein sequence ID" value="KAJ8426927.1"/>
    <property type="molecule type" value="Genomic_DNA"/>
</dbReference>
<proteinExistence type="predicted"/>
<gene>
    <name evidence="1" type="ORF">Cgig2_006749</name>
</gene>